<gene>
    <name evidence="1" type="ORF">E4V82_11045</name>
</gene>
<sequence>MKKTEEYIQVESPIISMEKRKKMMETIYKTLEDLGAVSKETAKTSKEIHNCIPDEPTVKDIDTGKKIKKVQLNTPSFVGSLSGVMSKAKIIGKVYSVEKQETTWYIRGNKKKIDDIDPRDM</sequence>
<proteinExistence type="predicted"/>
<dbReference type="AlphaFoldDB" id="A0A5N7J1S9"/>
<name>A0A5N7J1S9_9CLOT</name>
<comment type="caution">
    <text evidence="1">The sequence shown here is derived from an EMBL/GenBank/DDBJ whole genome shotgun (WGS) entry which is preliminary data.</text>
</comment>
<protein>
    <submittedName>
        <fullName evidence="1">Uncharacterized protein</fullName>
    </submittedName>
</protein>
<reference evidence="1 2" key="1">
    <citation type="journal article" date="2019" name="Lett. Appl. Microbiol.">
        <title>A case of 'blown pack' spoilage of vacuum-packaged pork likely associated with Clostridium estertheticum in Canada.</title>
        <authorList>
            <person name="Zhang P."/>
            <person name="Ward P."/>
            <person name="McMullen L.M."/>
            <person name="Yang X."/>
        </authorList>
    </citation>
    <scope>NUCLEOTIDE SEQUENCE [LARGE SCALE GENOMIC DNA]</scope>
    <source>
        <strain evidence="1 2">MA19</strain>
    </source>
</reference>
<organism evidence="1 2">
    <name type="scientific">Clostridium estertheticum</name>
    <dbReference type="NCBI Taxonomy" id="238834"/>
    <lineage>
        <taxon>Bacteria</taxon>
        <taxon>Bacillati</taxon>
        <taxon>Bacillota</taxon>
        <taxon>Clostridia</taxon>
        <taxon>Eubacteriales</taxon>
        <taxon>Clostridiaceae</taxon>
        <taxon>Clostridium</taxon>
    </lineage>
</organism>
<accession>A0A5N7J1S9</accession>
<dbReference type="Proteomes" id="UP000342249">
    <property type="component" value="Unassembled WGS sequence"/>
</dbReference>
<evidence type="ECO:0000313" key="1">
    <source>
        <dbReference type="EMBL" id="MPQ62642.1"/>
    </source>
</evidence>
<evidence type="ECO:0000313" key="2">
    <source>
        <dbReference type="Proteomes" id="UP000342249"/>
    </source>
</evidence>
<dbReference type="RefSeq" id="WP_152752359.1">
    <property type="nucleotide sequence ID" value="NZ_CP077618.1"/>
</dbReference>
<dbReference type="EMBL" id="SPSF01000031">
    <property type="protein sequence ID" value="MPQ62642.1"/>
    <property type="molecule type" value="Genomic_DNA"/>
</dbReference>